<dbReference type="AlphaFoldDB" id="M2RM89"/>
<keyword evidence="1" id="KW-0732">Signal</keyword>
<keyword evidence="3" id="KW-1185">Reference proteome</keyword>
<feature type="signal peptide" evidence="1">
    <location>
        <begin position="1"/>
        <end position="19"/>
    </location>
</feature>
<proteinExistence type="predicted"/>
<dbReference type="HOGENOM" id="CLU_2158078_0_0_1"/>
<organism evidence="2 3">
    <name type="scientific">Ceriporiopsis subvermispora (strain B)</name>
    <name type="common">White-rot fungus</name>
    <name type="synonym">Gelatoporia subvermispora</name>
    <dbReference type="NCBI Taxonomy" id="914234"/>
    <lineage>
        <taxon>Eukaryota</taxon>
        <taxon>Fungi</taxon>
        <taxon>Dikarya</taxon>
        <taxon>Basidiomycota</taxon>
        <taxon>Agaricomycotina</taxon>
        <taxon>Agaricomycetes</taxon>
        <taxon>Polyporales</taxon>
        <taxon>Gelatoporiaceae</taxon>
        <taxon>Gelatoporia</taxon>
    </lineage>
</organism>
<evidence type="ECO:0000313" key="3">
    <source>
        <dbReference type="Proteomes" id="UP000016930"/>
    </source>
</evidence>
<accession>M2RM89</accession>
<reference evidence="2 3" key="1">
    <citation type="journal article" date="2012" name="Proc. Natl. Acad. Sci. U.S.A.">
        <title>Comparative genomics of Ceriporiopsis subvermispora and Phanerochaete chrysosporium provide insight into selective ligninolysis.</title>
        <authorList>
            <person name="Fernandez-Fueyo E."/>
            <person name="Ruiz-Duenas F.J."/>
            <person name="Ferreira P."/>
            <person name="Floudas D."/>
            <person name="Hibbett D.S."/>
            <person name="Canessa P."/>
            <person name="Larrondo L.F."/>
            <person name="James T.Y."/>
            <person name="Seelenfreund D."/>
            <person name="Lobos S."/>
            <person name="Polanco R."/>
            <person name="Tello M."/>
            <person name="Honda Y."/>
            <person name="Watanabe T."/>
            <person name="Watanabe T."/>
            <person name="Ryu J.S."/>
            <person name="Kubicek C.P."/>
            <person name="Schmoll M."/>
            <person name="Gaskell J."/>
            <person name="Hammel K.E."/>
            <person name="St John F.J."/>
            <person name="Vanden Wymelenberg A."/>
            <person name="Sabat G."/>
            <person name="Splinter BonDurant S."/>
            <person name="Syed K."/>
            <person name="Yadav J.S."/>
            <person name="Doddapaneni H."/>
            <person name="Subramanian V."/>
            <person name="Lavin J.L."/>
            <person name="Oguiza J.A."/>
            <person name="Perez G."/>
            <person name="Pisabarro A.G."/>
            <person name="Ramirez L."/>
            <person name="Santoyo F."/>
            <person name="Master E."/>
            <person name="Coutinho P.M."/>
            <person name="Henrissat B."/>
            <person name="Lombard V."/>
            <person name="Magnuson J.K."/>
            <person name="Kuees U."/>
            <person name="Hori C."/>
            <person name="Igarashi K."/>
            <person name="Samejima M."/>
            <person name="Held B.W."/>
            <person name="Barry K.W."/>
            <person name="LaButti K.M."/>
            <person name="Lapidus A."/>
            <person name="Lindquist E.A."/>
            <person name="Lucas S.M."/>
            <person name="Riley R."/>
            <person name="Salamov A.A."/>
            <person name="Hoffmeister D."/>
            <person name="Schwenk D."/>
            <person name="Hadar Y."/>
            <person name="Yarden O."/>
            <person name="de Vries R.P."/>
            <person name="Wiebenga A."/>
            <person name="Stenlid J."/>
            <person name="Eastwood D."/>
            <person name="Grigoriev I.V."/>
            <person name="Berka R.M."/>
            <person name="Blanchette R.A."/>
            <person name="Kersten P."/>
            <person name="Martinez A.T."/>
            <person name="Vicuna R."/>
            <person name="Cullen D."/>
        </authorList>
    </citation>
    <scope>NUCLEOTIDE SEQUENCE [LARGE SCALE GENOMIC DNA]</scope>
    <source>
        <strain evidence="2 3">B</strain>
    </source>
</reference>
<evidence type="ECO:0000256" key="1">
    <source>
        <dbReference type="SAM" id="SignalP"/>
    </source>
</evidence>
<feature type="chain" id="PRO_5004024595" evidence="1">
    <location>
        <begin position="20"/>
        <end position="111"/>
    </location>
</feature>
<protein>
    <submittedName>
        <fullName evidence="2">Uncharacterized protein</fullName>
    </submittedName>
</protein>
<gene>
    <name evidence="2" type="ORF">CERSUDRAFT_81262</name>
</gene>
<evidence type="ECO:0000313" key="2">
    <source>
        <dbReference type="EMBL" id="EMD39946.1"/>
    </source>
</evidence>
<dbReference type="Proteomes" id="UP000016930">
    <property type="component" value="Unassembled WGS sequence"/>
</dbReference>
<dbReference type="EMBL" id="KB445793">
    <property type="protein sequence ID" value="EMD39946.1"/>
    <property type="molecule type" value="Genomic_DNA"/>
</dbReference>
<name>M2RM89_CERS8</name>
<sequence length="111" mass="12174">MAGISRLLVLSSIAHPCLPSPTLMNYIPSCRYCEDARPHPLPTVYSLPQQGTGQKSKFRKLLKKADRVFRLYAAGTSYLSPAEESALRKVVKVGSHKGEVYLLPSGAFVLV</sequence>